<keyword evidence="3" id="KW-1185">Reference proteome</keyword>
<dbReference type="PANTHER" id="PTHR43433:SF5">
    <property type="entry name" value="AB HYDROLASE-1 DOMAIN-CONTAINING PROTEIN"/>
    <property type="match status" value="1"/>
</dbReference>
<comment type="caution">
    <text evidence="2">The sequence shown here is derived from an EMBL/GenBank/DDBJ whole genome shotgun (WGS) entry which is preliminary data.</text>
</comment>
<dbReference type="Pfam" id="PF00561">
    <property type="entry name" value="Abhydrolase_1"/>
    <property type="match status" value="1"/>
</dbReference>
<reference evidence="2 3" key="1">
    <citation type="submission" date="2018-11" db="EMBL/GenBank/DDBJ databases">
        <authorList>
            <person name="Li F."/>
        </authorList>
    </citation>
    <scope>NUCLEOTIDE SEQUENCE [LARGE SCALE GENOMIC DNA]</scope>
    <source>
        <strain evidence="2 3">KIS18-7</strain>
    </source>
</reference>
<proteinExistence type="predicted"/>
<dbReference type="GO" id="GO:0016787">
    <property type="term" value="F:hydrolase activity"/>
    <property type="evidence" value="ECO:0007669"/>
    <property type="project" value="UniProtKB-KW"/>
</dbReference>
<dbReference type="InterPro" id="IPR050471">
    <property type="entry name" value="AB_hydrolase"/>
</dbReference>
<dbReference type="PRINTS" id="PR00111">
    <property type="entry name" value="ABHYDROLASE"/>
</dbReference>
<dbReference type="PANTHER" id="PTHR43433">
    <property type="entry name" value="HYDROLASE, ALPHA/BETA FOLD FAMILY PROTEIN"/>
    <property type="match status" value="1"/>
</dbReference>
<dbReference type="InterPro" id="IPR000073">
    <property type="entry name" value="AB_hydrolase_1"/>
</dbReference>
<feature type="domain" description="AB hydrolase-1" evidence="1">
    <location>
        <begin position="22"/>
        <end position="241"/>
    </location>
</feature>
<dbReference type="SUPFAM" id="SSF53474">
    <property type="entry name" value="alpha/beta-Hydrolases"/>
    <property type="match status" value="1"/>
</dbReference>
<organism evidence="2 3">
    <name type="scientific">Nocardioides marmorisolisilvae</name>
    <dbReference type="NCBI Taxonomy" id="1542737"/>
    <lineage>
        <taxon>Bacteria</taxon>
        <taxon>Bacillati</taxon>
        <taxon>Actinomycetota</taxon>
        <taxon>Actinomycetes</taxon>
        <taxon>Propionibacteriales</taxon>
        <taxon>Nocardioidaceae</taxon>
        <taxon>Nocardioides</taxon>
    </lineage>
</organism>
<evidence type="ECO:0000313" key="2">
    <source>
        <dbReference type="EMBL" id="RNL79035.1"/>
    </source>
</evidence>
<keyword evidence="2" id="KW-0378">Hydrolase</keyword>
<accession>A0A3N0DTS8</accession>
<dbReference type="Proteomes" id="UP000277094">
    <property type="component" value="Unassembled WGS sequence"/>
</dbReference>
<dbReference type="EMBL" id="RJSG01000002">
    <property type="protein sequence ID" value="RNL79035.1"/>
    <property type="molecule type" value="Genomic_DNA"/>
</dbReference>
<dbReference type="AlphaFoldDB" id="A0A3N0DTS8"/>
<evidence type="ECO:0000313" key="3">
    <source>
        <dbReference type="Proteomes" id="UP000277094"/>
    </source>
</evidence>
<gene>
    <name evidence="2" type="ORF">EFL95_08300</name>
</gene>
<dbReference type="RefSeq" id="WP_123233537.1">
    <property type="nucleotide sequence ID" value="NZ_RJSG01000002.1"/>
</dbReference>
<sequence>MSTVRLGADELWYDEIGGEGTPLVLLHPGVTDSRIWDPMLSFLVGRQVIRFDRRGYGRSPRATEPHSGLGDLVGLLDALGIEKAHLVGNSMGGETSLALAVTAPQRVASLTLLCPGIGGYPWEDGAEDPEVEAAWATAKDANDIPAMAAVLGRVWFASGSDDYLDEQILAATTLDYGPGESFEQDNPEQWDLVDRISVPTAIVAADLDPADSLKASIDLAAKIPGSVLVRLAADHVPQYREPEAVAEVVLATVDRAI</sequence>
<protein>
    <submittedName>
        <fullName evidence="2">Alpha/beta hydrolase</fullName>
    </submittedName>
</protein>
<dbReference type="Gene3D" id="3.40.50.1820">
    <property type="entry name" value="alpha/beta hydrolase"/>
    <property type="match status" value="1"/>
</dbReference>
<dbReference type="InterPro" id="IPR029058">
    <property type="entry name" value="AB_hydrolase_fold"/>
</dbReference>
<evidence type="ECO:0000259" key="1">
    <source>
        <dbReference type="Pfam" id="PF00561"/>
    </source>
</evidence>
<dbReference type="OrthoDB" id="495620at2"/>
<name>A0A3N0DTS8_9ACTN</name>